<evidence type="ECO:0000313" key="2">
    <source>
        <dbReference type="Proteomes" id="UP000062788"/>
    </source>
</evidence>
<keyword evidence="2" id="KW-1185">Reference proteome</keyword>
<gene>
    <name evidence="1" type="ORF">WS67_22415</name>
</gene>
<organism evidence="1 2">
    <name type="scientific">Burkholderia singularis</name>
    <dbReference type="NCBI Taxonomy" id="1503053"/>
    <lineage>
        <taxon>Bacteria</taxon>
        <taxon>Pseudomonadati</taxon>
        <taxon>Pseudomonadota</taxon>
        <taxon>Betaproteobacteria</taxon>
        <taxon>Burkholderiales</taxon>
        <taxon>Burkholderiaceae</taxon>
        <taxon>Burkholderia</taxon>
        <taxon>pseudomallei group</taxon>
    </lineage>
</organism>
<name>A0A103DVG5_9BURK</name>
<evidence type="ECO:0000313" key="1">
    <source>
        <dbReference type="EMBL" id="KVE23450.1"/>
    </source>
</evidence>
<reference evidence="1 2" key="1">
    <citation type="submission" date="2015-11" db="EMBL/GenBank/DDBJ databases">
        <title>Expanding the genomic diversity of Burkholderia species for the development of highly accurate diagnostics.</title>
        <authorList>
            <person name="Sahl J."/>
            <person name="Keim P."/>
            <person name="Wagner D."/>
        </authorList>
    </citation>
    <scope>NUCLEOTIDE SEQUENCE [LARGE SCALE GENOMIC DNA]</scope>
    <source>
        <strain evidence="1 2">TSV85</strain>
    </source>
</reference>
<dbReference type="Proteomes" id="UP000062788">
    <property type="component" value="Unassembled WGS sequence"/>
</dbReference>
<comment type="caution">
    <text evidence="1">The sequence shown here is derived from an EMBL/GenBank/DDBJ whole genome shotgun (WGS) entry which is preliminary data.</text>
</comment>
<dbReference type="AlphaFoldDB" id="A0A103DVG5"/>
<accession>A0A103DVG5</accession>
<proteinExistence type="predicted"/>
<dbReference type="EMBL" id="LOWA01000057">
    <property type="protein sequence ID" value="KVE23450.1"/>
    <property type="molecule type" value="Genomic_DNA"/>
</dbReference>
<protein>
    <submittedName>
        <fullName evidence="1">Uncharacterized protein</fullName>
    </submittedName>
</protein>
<sequence>MMCHVMGQFYKDSKILHTSKKQEENGEMHNANFWRSYFRTTFKPHLERTLQVLEMRLLPSFDGIEAEATAVQEQTFRDPVSRPIDHDMADESMLAQAAFEAGFDYYVGMDAIRQALINSFAPMLYHIWEQQLLAFHRREVLSYTEEHTNALLKLSVLRKRLADKGIDISNLSTWLQLDQLRVVANTVKHADGDSANILKAQRPEFFDPTRTNGELAAAPFRVTTPTVYRPMSGEDLYLTVADIKAYGAATIRFWDEFEDELERS</sequence>